<reference evidence="12 13" key="1">
    <citation type="journal article" date="2018" name="Evol. Lett.">
        <title>Horizontal gene cluster transfer increased hallucinogenic mushroom diversity.</title>
        <authorList>
            <person name="Reynolds H.T."/>
            <person name="Vijayakumar V."/>
            <person name="Gluck-Thaler E."/>
            <person name="Korotkin H.B."/>
            <person name="Matheny P.B."/>
            <person name="Slot J.C."/>
        </authorList>
    </citation>
    <scope>NUCLEOTIDE SEQUENCE [LARGE SCALE GENOMIC DNA]</scope>
    <source>
        <strain evidence="12 13">2629</strain>
    </source>
</reference>
<feature type="compositionally biased region" description="Basic and acidic residues" evidence="10">
    <location>
        <begin position="1600"/>
        <end position="1614"/>
    </location>
</feature>
<keyword evidence="6" id="KW-0653">Protein transport</keyword>
<feature type="region of interest" description="Disordered" evidence="10">
    <location>
        <begin position="1"/>
        <end position="38"/>
    </location>
</feature>
<feature type="transmembrane region" description="Helical" evidence="11">
    <location>
        <begin position="430"/>
        <end position="449"/>
    </location>
</feature>
<feature type="region of interest" description="Disordered" evidence="10">
    <location>
        <begin position="1507"/>
        <end position="1571"/>
    </location>
</feature>
<evidence type="ECO:0000256" key="3">
    <source>
        <dbReference type="ARBA" id="ARBA00022448"/>
    </source>
</evidence>
<dbReference type="NCBIfam" id="TIGR00728">
    <property type="entry name" value="OPT_sfam"/>
    <property type="match status" value="1"/>
</dbReference>
<feature type="compositionally biased region" description="Polar residues" evidence="10">
    <location>
        <begin position="1227"/>
        <end position="1243"/>
    </location>
</feature>
<feature type="transmembrane region" description="Helical" evidence="11">
    <location>
        <begin position="280"/>
        <end position="302"/>
    </location>
</feature>
<feature type="transmembrane region" description="Helical" evidence="11">
    <location>
        <begin position="507"/>
        <end position="524"/>
    </location>
</feature>
<feature type="transmembrane region" description="Helical" evidence="11">
    <location>
        <begin position="199"/>
        <end position="217"/>
    </location>
</feature>
<evidence type="ECO:0000256" key="4">
    <source>
        <dbReference type="ARBA" id="ARBA00022692"/>
    </source>
</evidence>
<feature type="transmembrane region" description="Helical" evidence="11">
    <location>
        <begin position="610"/>
        <end position="628"/>
    </location>
</feature>
<feature type="transmembrane region" description="Helical" evidence="11">
    <location>
        <begin position="686"/>
        <end position="708"/>
    </location>
</feature>
<feature type="compositionally biased region" description="Polar residues" evidence="10">
    <location>
        <begin position="1507"/>
        <end position="1527"/>
    </location>
</feature>
<evidence type="ECO:0000313" key="13">
    <source>
        <dbReference type="Proteomes" id="UP000284842"/>
    </source>
</evidence>
<name>A0A409Y6R2_9AGAR</name>
<keyword evidence="13" id="KW-1185">Reference proteome</keyword>
<feature type="compositionally biased region" description="Basic and acidic residues" evidence="10">
    <location>
        <begin position="1394"/>
        <end position="1418"/>
    </location>
</feature>
<feature type="region of interest" description="Disordered" evidence="10">
    <location>
        <begin position="1438"/>
        <end position="1493"/>
    </location>
</feature>
<evidence type="ECO:0000256" key="11">
    <source>
        <dbReference type="SAM" id="Phobius"/>
    </source>
</evidence>
<feature type="compositionally biased region" description="Polar residues" evidence="10">
    <location>
        <begin position="989"/>
        <end position="1000"/>
    </location>
</feature>
<feature type="compositionally biased region" description="Polar residues" evidence="10">
    <location>
        <begin position="1478"/>
        <end position="1490"/>
    </location>
</feature>
<dbReference type="InParanoid" id="A0A409Y6R2"/>
<feature type="compositionally biased region" description="Polar residues" evidence="10">
    <location>
        <begin position="1124"/>
        <end position="1139"/>
    </location>
</feature>
<proteinExistence type="inferred from homology"/>
<dbReference type="OrthoDB" id="9986677at2759"/>
<feature type="region of interest" description="Disordered" evidence="10">
    <location>
        <begin position="1271"/>
        <end position="1302"/>
    </location>
</feature>
<keyword evidence="9" id="KW-0175">Coiled coil</keyword>
<comment type="similarity">
    <text evidence="2">Belongs to the oligopeptide OPT transporter family.</text>
</comment>
<protein>
    <submittedName>
        <fullName evidence="12">Oligopeptide transporter</fullName>
    </submittedName>
</protein>
<feature type="compositionally biased region" description="Polar residues" evidence="10">
    <location>
        <begin position="1718"/>
        <end position="1729"/>
    </location>
</feature>
<dbReference type="EMBL" id="NHTK01001377">
    <property type="protein sequence ID" value="PPQ98745.1"/>
    <property type="molecule type" value="Genomic_DNA"/>
</dbReference>
<evidence type="ECO:0000313" key="12">
    <source>
        <dbReference type="EMBL" id="PPQ98745.1"/>
    </source>
</evidence>
<dbReference type="Proteomes" id="UP000284842">
    <property type="component" value="Unassembled WGS sequence"/>
</dbReference>
<evidence type="ECO:0000256" key="9">
    <source>
        <dbReference type="SAM" id="Coils"/>
    </source>
</evidence>
<feature type="transmembrane region" description="Helical" evidence="11">
    <location>
        <begin position="108"/>
        <end position="129"/>
    </location>
</feature>
<feature type="region of interest" description="Disordered" evidence="10">
    <location>
        <begin position="1227"/>
        <end position="1253"/>
    </location>
</feature>
<sequence>MSQLNQDFEKQPSPVDEKQLFKEDDGVETASDLDSSSSVAVLENERDIATHVITVQDDPTANPWTFRAFIIGIGLSAFGGVLAMEVAIPRRGWLRYLNPHPFNKKENAFIVIMSSAAANSALGTDVLAVQRLFYNITPNPGASIFLLFSSQLMGYGIGGLFRSVLLYPSKMLYPGVLPLVSMFDALFKDAGESQKKVRLFWIAFIAIFFWEIFPEWMFPLLTGFSIFCLANQKSQNFTRIFGGSNGNEGLGIFSLCFDWQFVSGGTNPMAIPLRAQTSNLIGYILCIVVFCGVYYANIWNALSFPFLSQELFYADGSLYNQTLILNDKFEVDPALLEEQGLPFYAATWVVQLLTTNLGMGATFTHLLIWNWNDMKNAWNWLTPSGVRNMFRNFDWRFWKDNGMRDSEELMNDKTLDPHYREMLKYPDAPNSWYIVTLVVSIIISLVIIYKTDSTLPWWGFLISVLLGTVSILFFGTLYAITGLGFIIQPFVQMIGGFIHPGKPMANMYFVLFSYNAVNQAQLLLRDLKIGQYTKLPPRASFTAQIIGTLLGSVLNFILMNSIIDNQREILLSVEGTNIWSGQQPQQYNSQAIAWGGLSHELFAIGKRYQFVAWAYLIGFMVPVPFWIIHRLWPKLRADYLYTPVICYYIGWLCVGINSSIFMYFSVAYVSQWWLRTRYPRWFMKYNYILAAALDGGTQVMVFILSFAVQGASGDSHLFPQWWGANQNGNYDRSLATRFAIHLSSYMSAPSNAPVLAERNDIHKSCRSIEALLTVLNEYCEAAGAIVILQKKLSKALRETAGLKVTGEIAANAMNLSANVFEALSEVDTKFAKLADREYDGISTEVKKWFKKLTKEEKAHDERMANANAKIKQAGQTYEKKSKKKAIDAGEEHARYINLISTLGPEMSQDKYNHHLDITQRHAATTYSVAASLARLADVEWQKSCECTRRFSPNIGPLGRWRVLCEGGWTGDVPSDLPNIDEQAEDPEPQTDTGPSTTTSKSSDEPPRQAPQAMLNLAPPRPVRQYTSGTYQSNPSTENLQQDPRLNSRTQSSVGNSPVIPRQIPMPLNEPINSNEPSVPFARTPDELEPPRDHLFDPHMGSVRSLSAFPAPPTHLPPPPPFPRQFQNVNQTSSPLLPSTNPEPAPTPQYISESPVSVREDLPANNVPVNTANSHPVEEKIVTQELPPPSDSELGFRAPRNEPEPQPAPQVPLEIKRPIPLRSETVMSAASSSGQNADPPTHTYNDPRGSPVKSFTLNKYPRGEVRDEQEFGASNGATPKARTMDVSSKYSRAVERTDTGTSTGSVVAALRNRYSLTSESMSPPPRELPKVPLSVNTLVSKYEGPISPRLRAVSPPVSRQQSMPVLDNTVQQARQAFHDRVASPTSSRSPPLTADDERRRQRLSESQERNRKAKEQDLRQREMELERRAQELDRERARLQNLRESEERYDGVNGQGTGHAQEHYSTRARERRTSLRQRPPSQQEDFGQNQLAAPRGNMMQRPQYSYSATHLVPPSSSMANTPPTTTQPLRGISQPPSPLISDSESQQRTGSSGRHHDDRSSTNHSTNPSGHASCCGCESCSISKYKTSGSGGGQAQVQMEEAQRMRKDSKPEKTKSWIKRLSMPVGNAFGSGESKKHQSNHSVSGAGPVYALGAGITGGPSTGRGLFSLDGRRNLGSNAFGASTESVATRRTSAYEDGYLRGTPAAGKRGQATMGMGNRSATNLGLSGRH</sequence>
<feature type="compositionally biased region" description="Basic and acidic residues" evidence="10">
    <location>
        <begin position="1083"/>
        <end position="1096"/>
    </location>
</feature>
<feature type="compositionally biased region" description="Pro residues" evidence="10">
    <location>
        <begin position="1109"/>
        <end position="1122"/>
    </location>
</feature>
<evidence type="ECO:0000256" key="10">
    <source>
        <dbReference type="SAM" id="MobiDB-lite"/>
    </source>
</evidence>
<dbReference type="PANTHER" id="PTHR22601">
    <property type="entry name" value="ISP4 LIKE PROTEIN"/>
    <property type="match status" value="1"/>
</dbReference>
<gene>
    <name evidence="12" type="ORF">CVT24_003442</name>
</gene>
<dbReference type="GO" id="GO:0016020">
    <property type="term" value="C:membrane"/>
    <property type="evidence" value="ECO:0007669"/>
    <property type="project" value="UniProtKB-SubCell"/>
</dbReference>
<feature type="compositionally biased region" description="Basic and acidic residues" evidence="10">
    <location>
        <begin position="1438"/>
        <end position="1449"/>
    </location>
</feature>
<evidence type="ECO:0000256" key="8">
    <source>
        <dbReference type="ARBA" id="ARBA00023136"/>
    </source>
</evidence>
<evidence type="ECO:0000256" key="5">
    <source>
        <dbReference type="ARBA" id="ARBA00022856"/>
    </source>
</evidence>
<dbReference type="CDD" id="cd14686">
    <property type="entry name" value="bZIP"/>
    <property type="match status" value="1"/>
</dbReference>
<dbReference type="GO" id="GO:0035673">
    <property type="term" value="F:oligopeptide transmembrane transporter activity"/>
    <property type="evidence" value="ECO:0007669"/>
    <property type="project" value="InterPro"/>
</dbReference>
<evidence type="ECO:0000256" key="2">
    <source>
        <dbReference type="ARBA" id="ARBA00008807"/>
    </source>
</evidence>
<feature type="compositionally biased region" description="Polar residues" evidence="10">
    <location>
        <begin position="1539"/>
        <end position="1551"/>
    </location>
</feature>
<evidence type="ECO:0000256" key="6">
    <source>
        <dbReference type="ARBA" id="ARBA00022927"/>
    </source>
</evidence>
<keyword evidence="4 11" id="KW-0812">Transmembrane</keyword>
<feature type="transmembrane region" description="Helical" evidence="11">
    <location>
        <begin position="648"/>
        <end position="674"/>
    </location>
</feature>
<feature type="transmembrane region" description="Helical" evidence="11">
    <location>
        <begin position="544"/>
        <end position="563"/>
    </location>
</feature>
<feature type="region of interest" description="Disordered" evidence="10">
    <location>
        <begin position="1377"/>
        <end position="1418"/>
    </location>
</feature>
<feature type="transmembrane region" description="Helical" evidence="11">
    <location>
        <begin position="141"/>
        <end position="165"/>
    </location>
</feature>
<feature type="compositionally biased region" description="Basic and acidic residues" evidence="10">
    <location>
        <begin position="7"/>
        <end position="24"/>
    </location>
</feature>
<keyword evidence="3" id="KW-0813">Transport</keyword>
<evidence type="ECO:0000256" key="1">
    <source>
        <dbReference type="ARBA" id="ARBA00004141"/>
    </source>
</evidence>
<keyword evidence="5" id="KW-0571">Peptide transport</keyword>
<feature type="transmembrane region" description="Helical" evidence="11">
    <location>
        <begin position="455"/>
        <end position="486"/>
    </location>
</feature>
<comment type="subcellular location">
    <subcellularLocation>
        <location evidence="1">Membrane</location>
        <topology evidence="1">Multi-pass membrane protein</topology>
    </subcellularLocation>
</comment>
<dbReference type="GO" id="GO:0015031">
    <property type="term" value="P:protein transport"/>
    <property type="evidence" value="ECO:0007669"/>
    <property type="project" value="UniProtKB-KW"/>
</dbReference>
<accession>A0A409Y6R2</accession>
<feature type="compositionally biased region" description="Basic and acidic residues" evidence="10">
    <location>
        <begin position="1459"/>
        <end position="1472"/>
    </location>
</feature>
<dbReference type="Pfam" id="PF03169">
    <property type="entry name" value="OPT"/>
    <property type="match status" value="1"/>
</dbReference>
<organism evidence="12 13">
    <name type="scientific">Panaeolus cyanescens</name>
    <dbReference type="NCBI Taxonomy" id="181874"/>
    <lineage>
        <taxon>Eukaryota</taxon>
        <taxon>Fungi</taxon>
        <taxon>Dikarya</taxon>
        <taxon>Basidiomycota</taxon>
        <taxon>Agaricomycotina</taxon>
        <taxon>Agaricomycetes</taxon>
        <taxon>Agaricomycetidae</taxon>
        <taxon>Agaricales</taxon>
        <taxon>Agaricineae</taxon>
        <taxon>Galeropsidaceae</taxon>
        <taxon>Panaeolus</taxon>
    </lineage>
</organism>
<evidence type="ECO:0000256" key="7">
    <source>
        <dbReference type="ARBA" id="ARBA00022989"/>
    </source>
</evidence>
<feature type="region of interest" description="Disordered" evidence="10">
    <location>
        <begin position="972"/>
        <end position="1210"/>
    </location>
</feature>
<feature type="transmembrane region" description="Helical" evidence="11">
    <location>
        <begin position="68"/>
        <end position="88"/>
    </location>
</feature>
<feature type="region of interest" description="Disordered" evidence="10">
    <location>
        <begin position="1698"/>
        <end position="1729"/>
    </location>
</feature>
<feature type="region of interest" description="Disordered" evidence="10">
    <location>
        <begin position="1585"/>
        <end position="1616"/>
    </location>
</feature>
<feature type="compositionally biased region" description="Polar residues" evidence="10">
    <location>
        <begin position="1024"/>
        <end position="1055"/>
    </location>
</feature>
<dbReference type="InterPro" id="IPR004648">
    <property type="entry name" value="Oligpept_transpt"/>
</dbReference>
<comment type="caution">
    <text evidence="12">The sequence shown here is derived from an EMBL/GenBank/DDBJ whole genome shotgun (WGS) entry which is preliminary data.</text>
</comment>
<keyword evidence="7 11" id="KW-1133">Transmembrane helix</keyword>
<keyword evidence="8 11" id="KW-0472">Membrane</keyword>
<dbReference type="InterPro" id="IPR004813">
    <property type="entry name" value="OPT"/>
</dbReference>
<feature type="coiled-coil region" evidence="9">
    <location>
        <begin position="849"/>
        <end position="883"/>
    </location>
</feature>